<evidence type="ECO:0000256" key="1">
    <source>
        <dbReference type="SAM" id="MobiDB-lite"/>
    </source>
</evidence>
<dbReference type="EMBL" id="JAJSOW010000001">
    <property type="protein sequence ID" value="KAI9201009.1"/>
    <property type="molecule type" value="Genomic_DNA"/>
</dbReference>
<dbReference type="PANTHER" id="PTHR35499:SF4">
    <property type="entry name" value="ALC-INTERACTING PROTEIN 1"/>
    <property type="match status" value="1"/>
</dbReference>
<evidence type="ECO:0000259" key="2">
    <source>
        <dbReference type="Pfam" id="PF14383"/>
    </source>
</evidence>
<organism evidence="3 4">
    <name type="scientific">Acer negundo</name>
    <name type="common">Box elder</name>
    <dbReference type="NCBI Taxonomy" id="4023"/>
    <lineage>
        <taxon>Eukaryota</taxon>
        <taxon>Viridiplantae</taxon>
        <taxon>Streptophyta</taxon>
        <taxon>Embryophyta</taxon>
        <taxon>Tracheophyta</taxon>
        <taxon>Spermatophyta</taxon>
        <taxon>Magnoliopsida</taxon>
        <taxon>eudicotyledons</taxon>
        <taxon>Gunneridae</taxon>
        <taxon>Pentapetalae</taxon>
        <taxon>rosids</taxon>
        <taxon>malvids</taxon>
        <taxon>Sapindales</taxon>
        <taxon>Sapindaceae</taxon>
        <taxon>Hippocastanoideae</taxon>
        <taxon>Acereae</taxon>
        <taxon>Acer</taxon>
    </lineage>
</organism>
<dbReference type="InterPro" id="IPR032795">
    <property type="entry name" value="DUF3741-assoc"/>
</dbReference>
<sequence>MKEPVIQAKIQTLGTHGVVARLMGLDSLPETNWIPIGKSPNSVTRSRSVNFMDYLLKFDPVNEKKKQIGSKVKNFGVEIEDLKQKKNKKKNTTERLVVKKKEIGQENLPSRPCADREGDSGATRRVGEISNLVW</sequence>
<keyword evidence="4" id="KW-1185">Reference proteome</keyword>
<name>A0AAD5JU11_ACENE</name>
<gene>
    <name evidence="3" type="ORF">LWI28_016481</name>
</gene>
<feature type="region of interest" description="Disordered" evidence="1">
    <location>
        <begin position="100"/>
        <end position="134"/>
    </location>
</feature>
<dbReference type="Pfam" id="PF14383">
    <property type="entry name" value="VARLMGL"/>
    <property type="match status" value="1"/>
</dbReference>
<proteinExistence type="predicted"/>
<comment type="caution">
    <text evidence="3">The sequence shown here is derived from an EMBL/GenBank/DDBJ whole genome shotgun (WGS) entry which is preliminary data.</text>
</comment>
<dbReference type="AlphaFoldDB" id="A0AAD5JU11"/>
<dbReference type="Proteomes" id="UP001064489">
    <property type="component" value="Chromosome 9"/>
</dbReference>
<reference evidence="3" key="1">
    <citation type="journal article" date="2022" name="Plant J.">
        <title>Strategies of tolerance reflected in two North American maple genomes.</title>
        <authorList>
            <person name="McEvoy S.L."/>
            <person name="Sezen U.U."/>
            <person name="Trouern-Trend A."/>
            <person name="McMahon S.M."/>
            <person name="Schaberg P.G."/>
            <person name="Yang J."/>
            <person name="Wegrzyn J.L."/>
            <person name="Swenson N.G."/>
        </authorList>
    </citation>
    <scope>NUCLEOTIDE SEQUENCE</scope>
    <source>
        <strain evidence="3">91603</strain>
    </source>
</reference>
<feature type="domain" description="DUF3741" evidence="2">
    <location>
        <begin position="17"/>
        <end position="32"/>
    </location>
</feature>
<evidence type="ECO:0000313" key="3">
    <source>
        <dbReference type="EMBL" id="KAI9201009.1"/>
    </source>
</evidence>
<evidence type="ECO:0000313" key="4">
    <source>
        <dbReference type="Proteomes" id="UP001064489"/>
    </source>
</evidence>
<reference evidence="3" key="2">
    <citation type="submission" date="2023-02" db="EMBL/GenBank/DDBJ databases">
        <authorList>
            <person name="Swenson N.G."/>
            <person name="Wegrzyn J.L."/>
            <person name="Mcevoy S.L."/>
        </authorList>
    </citation>
    <scope>NUCLEOTIDE SEQUENCE</scope>
    <source>
        <strain evidence="3">91603</strain>
        <tissue evidence="3">Leaf</tissue>
    </source>
</reference>
<dbReference type="PANTHER" id="PTHR35499">
    <property type="entry name" value="OS05G0128300 PROTEIN"/>
    <property type="match status" value="1"/>
</dbReference>
<accession>A0AAD5JU11</accession>
<protein>
    <recommendedName>
        <fullName evidence="2">DUF3741 domain-containing protein</fullName>
    </recommendedName>
</protein>